<dbReference type="EMBL" id="LR796364">
    <property type="protein sequence ID" value="CAB4138920.1"/>
    <property type="molecule type" value="Genomic_DNA"/>
</dbReference>
<dbReference type="InterPro" id="IPR038563">
    <property type="entry name" value="Endonuclease_7_sf"/>
</dbReference>
<keyword evidence="1" id="KW-0378">Hydrolase</keyword>
<dbReference type="InterPro" id="IPR004211">
    <property type="entry name" value="Endonuclease_7"/>
</dbReference>
<keyword evidence="1" id="KW-0255">Endonuclease</keyword>
<protein>
    <submittedName>
        <fullName evidence="1">Recombination endonuclease VII</fullName>
    </submittedName>
</protein>
<dbReference type="SUPFAM" id="SSF54060">
    <property type="entry name" value="His-Me finger endonucleases"/>
    <property type="match status" value="1"/>
</dbReference>
<dbReference type="Gene3D" id="3.40.1800.10">
    <property type="entry name" value="His-Me finger endonucleases"/>
    <property type="match status" value="1"/>
</dbReference>
<gene>
    <name evidence="1" type="ORF">UFOVP348_24</name>
</gene>
<keyword evidence="1" id="KW-0540">Nuclease</keyword>
<dbReference type="Pfam" id="PF02945">
    <property type="entry name" value="Endonuclease_7"/>
    <property type="match status" value="1"/>
</dbReference>
<sequence>MCSKERMKKLYDANPGLKREHATRYKLKKYYGLTPEDRISMLERCNYKCQICGTAVQLPEAGGGAKNANIDHCHTTGSVRGILCGHCNKGLGHFRDDPGIIQRAIQYIQQHG</sequence>
<reference evidence="1" key="1">
    <citation type="submission" date="2020-04" db="EMBL/GenBank/DDBJ databases">
        <authorList>
            <person name="Chiriac C."/>
            <person name="Salcher M."/>
            <person name="Ghai R."/>
            <person name="Kavagutti S V."/>
        </authorList>
    </citation>
    <scope>NUCLEOTIDE SEQUENCE</scope>
</reference>
<accession>A0A6J5M1N9</accession>
<dbReference type="InterPro" id="IPR044925">
    <property type="entry name" value="His-Me_finger_sf"/>
</dbReference>
<name>A0A6J5M1N9_9CAUD</name>
<proteinExistence type="predicted"/>
<dbReference type="GO" id="GO:0004519">
    <property type="term" value="F:endonuclease activity"/>
    <property type="evidence" value="ECO:0007669"/>
    <property type="project" value="UniProtKB-KW"/>
</dbReference>
<organism evidence="1">
    <name type="scientific">uncultured Caudovirales phage</name>
    <dbReference type="NCBI Taxonomy" id="2100421"/>
    <lineage>
        <taxon>Viruses</taxon>
        <taxon>Duplodnaviria</taxon>
        <taxon>Heunggongvirae</taxon>
        <taxon>Uroviricota</taxon>
        <taxon>Caudoviricetes</taxon>
        <taxon>Peduoviridae</taxon>
        <taxon>Maltschvirus</taxon>
        <taxon>Maltschvirus maltsch</taxon>
    </lineage>
</organism>
<evidence type="ECO:0000313" key="1">
    <source>
        <dbReference type="EMBL" id="CAB4138920.1"/>
    </source>
</evidence>